<feature type="domain" description="BAR" evidence="7">
    <location>
        <begin position="56"/>
        <end position="368"/>
    </location>
</feature>
<dbReference type="Pfam" id="PF03114">
    <property type="entry name" value="BAR"/>
    <property type="match status" value="2"/>
</dbReference>
<dbReference type="InterPro" id="IPR008936">
    <property type="entry name" value="Rho_GTPase_activation_prot"/>
</dbReference>
<feature type="compositionally biased region" description="Low complexity" evidence="5">
    <location>
        <begin position="773"/>
        <end position="782"/>
    </location>
</feature>
<feature type="compositionally biased region" description="Low complexity" evidence="5">
    <location>
        <begin position="271"/>
        <end position="286"/>
    </location>
</feature>
<dbReference type="PROSITE" id="PS50238">
    <property type="entry name" value="RHOGAP"/>
    <property type="match status" value="1"/>
</dbReference>
<name>A0AAD9E1Y3_9TELE</name>
<dbReference type="Gene3D" id="1.20.1270.60">
    <property type="entry name" value="Arfaptin homology (AH) domain/BAR domain"/>
    <property type="match status" value="1"/>
</dbReference>
<dbReference type="InterPro" id="IPR027267">
    <property type="entry name" value="AH/BAR_dom_sf"/>
</dbReference>
<reference evidence="8" key="1">
    <citation type="submission" date="2023-03" db="EMBL/GenBank/DDBJ databases">
        <title>Electrophorus voltai genome.</title>
        <authorList>
            <person name="Bian C."/>
        </authorList>
    </citation>
    <scope>NUCLEOTIDE SEQUENCE</scope>
    <source>
        <strain evidence="8">CB-2022</strain>
        <tissue evidence="8">Muscle</tissue>
    </source>
</reference>
<feature type="compositionally biased region" description="Basic and acidic residues" evidence="5">
    <location>
        <begin position="688"/>
        <end position="700"/>
    </location>
</feature>
<feature type="domain" description="Rho-GAP" evidence="6">
    <location>
        <begin position="374"/>
        <end position="564"/>
    </location>
</feature>
<feature type="compositionally biased region" description="Pro residues" evidence="5">
    <location>
        <begin position="731"/>
        <end position="756"/>
    </location>
</feature>
<dbReference type="SUPFAM" id="SSF48350">
    <property type="entry name" value="GTPase activation domain, GAP"/>
    <property type="match status" value="1"/>
</dbReference>
<dbReference type="SMART" id="SM00324">
    <property type="entry name" value="RhoGAP"/>
    <property type="match status" value="1"/>
</dbReference>
<dbReference type="PANTHER" id="PTHR14130:SF13">
    <property type="entry name" value="RHO GTPASE-ACTIVATING PROTEIN 44"/>
    <property type="match status" value="1"/>
</dbReference>
<feature type="region of interest" description="Disordered" evidence="5">
    <location>
        <begin position="583"/>
        <end position="614"/>
    </location>
</feature>
<dbReference type="AlphaFoldDB" id="A0AAD9E1Y3"/>
<dbReference type="GO" id="GO:0005829">
    <property type="term" value="C:cytosol"/>
    <property type="evidence" value="ECO:0007669"/>
    <property type="project" value="UniProtKB-SubCell"/>
</dbReference>
<evidence type="ECO:0008006" key="10">
    <source>
        <dbReference type="Google" id="ProtNLM"/>
    </source>
</evidence>
<comment type="subcellular location">
    <subcellularLocation>
        <location evidence="1">Cytoplasm</location>
        <location evidence="1">Cytosol</location>
    </subcellularLocation>
</comment>
<organism evidence="8 9">
    <name type="scientific">Electrophorus voltai</name>
    <dbReference type="NCBI Taxonomy" id="2609070"/>
    <lineage>
        <taxon>Eukaryota</taxon>
        <taxon>Metazoa</taxon>
        <taxon>Chordata</taxon>
        <taxon>Craniata</taxon>
        <taxon>Vertebrata</taxon>
        <taxon>Euteleostomi</taxon>
        <taxon>Actinopterygii</taxon>
        <taxon>Neopterygii</taxon>
        <taxon>Teleostei</taxon>
        <taxon>Ostariophysi</taxon>
        <taxon>Gymnotiformes</taxon>
        <taxon>Gymnotoidei</taxon>
        <taxon>Gymnotidae</taxon>
        <taxon>Electrophorus</taxon>
    </lineage>
</organism>
<dbReference type="GO" id="GO:0032956">
    <property type="term" value="P:regulation of actin cytoskeleton organization"/>
    <property type="evidence" value="ECO:0007669"/>
    <property type="project" value="TreeGrafter"/>
</dbReference>
<dbReference type="SMART" id="SM00721">
    <property type="entry name" value="BAR"/>
    <property type="match status" value="1"/>
</dbReference>
<dbReference type="GO" id="GO:0098887">
    <property type="term" value="P:neurotransmitter receptor transport, endosome to postsynaptic membrane"/>
    <property type="evidence" value="ECO:0007669"/>
    <property type="project" value="TreeGrafter"/>
</dbReference>
<evidence type="ECO:0000313" key="8">
    <source>
        <dbReference type="EMBL" id="KAK1799472.1"/>
    </source>
</evidence>
<proteinExistence type="predicted"/>
<evidence type="ECO:0000256" key="1">
    <source>
        <dbReference type="ARBA" id="ARBA00004514"/>
    </source>
</evidence>
<evidence type="ECO:0000259" key="6">
    <source>
        <dbReference type="PROSITE" id="PS50238"/>
    </source>
</evidence>
<feature type="non-terminal residue" evidence="8">
    <location>
        <position position="1"/>
    </location>
</feature>
<keyword evidence="4" id="KW-0597">Phosphoprotein</keyword>
<feature type="compositionally biased region" description="Polar residues" evidence="5">
    <location>
        <begin position="981"/>
        <end position="993"/>
    </location>
</feature>
<dbReference type="GO" id="GO:0061001">
    <property type="term" value="P:regulation of dendritic spine morphogenesis"/>
    <property type="evidence" value="ECO:0007669"/>
    <property type="project" value="TreeGrafter"/>
</dbReference>
<comment type="caution">
    <text evidence="8">The sequence shown here is derived from an EMBL/GenBank/DDBJ whole genome shotgun (WGS) entry which is preliminary data.</text>
</comment>
<feature type="region of interest" description="Disordered" evidence="5">
    <location>
        <begin position="645"/>
        <end position="808"/>
    </location>
</feature>
<feature type="region of interest" description="Disordered" evidence="5">
    <location>
        <begin position="849"/>
        <end position="1030"/>
    </location>
</feature>
<dbReference type="FunFam" id="1.10.555.10:FF:000001">
    <property type="entry name" value="Rho GTPase activating protein 44"/>
    <property type="match status" value="1"/>
</dbReference>
<dbReference type="PANTHER" id="PTHR14130">
    <property type="entry name" value="3BP-1 RELATED RHOGAP"/>
    <property type="match status" value="1"/>
</dbReference>
<protein>
    <recommendedName>
        <fullName evidence="10">Rho GTPase activating protein 44</fullName>
    </recommendedName>
</protein>
<dbReference type="FunFam" id="1.20.1270.60:FF:000053">
    <property type="entry name" value="SH3 domain-binding protein 1"/>
    <property type="match status" value="1"/>
</dbReference>
<dbReference type="EMBL" id="JAROKS010000012">
    <property type="protein sequence ID" value="KAK1799472.1"/>
    <property type="molecule type" value="Genomic_DNA"/>
</dbReference>
<dbReference type="Proteomes" id="UP001239994">
    <property type="component" value="Unassembled WGS sequence"/>
</dbReference>
<dbReference type="InterPro" id="IPR047165">
    <property type="entry name" value="RHG17/44/SH3BP1-like"/>
</dbReference>
<keyword evidence="9" id="KW-1185">Reference proteome</keyword>
<dbReference type="GO" id="GO:0031256">
    <property type="term" value="C:leading edge membrane"/>
    <property type="evidence" value="ECO:0007669"/>
    <property type="project" value="TreeGrafter"/>
</dbReference>
<feature type="region of interest" description="Disordered" evidence="5">
    <location>
        <begin position="270"/>
        <end position="293"/>
    </location>
</feature>
<dbReference type="GO" id="GO:0098886">
    <property type="term" value="P:modification of dendritic spine"/>
    <property type="evidence" value="ECO:0007669"/>
    <property type="project" value="TreeGrafter"/>
</dbReference>
<dbReference type="PROSITE" id="PS51021">
    <property type="entry name" value="BAR"/>
    <property type="match status" value="1"/>
</dbReference>
<feature type="region of interest" description="Disordered" evidence="5">
    <location>
        <begin position="1081"/>
        <end position="1103"/>
    </location>
</feature>
<accession>A0AAD9E1Y3</accession>
<evidence type="ECO:0000256" key="3">
    <source>
        <dbReference type="ARBA" id="ARBA00022490"/>
    </source>
</evidence>
<dbReference type="SUPFAM" id="SSF103657">
    <property type="entry name" value="BAR/IMD domain-like"/>
    <property type="match status" value="1"/>
</dbReference>
<evidence type="ECO:0000259" key="7">
    <source>
        <dbReference type="PROSITE" id="PS51021"/>
    </source>
</evidence>
<evidence type="ECO:0000256" key="5">
    <source>
        <dbReference type="SAM" id="MobiDB-lite"/>
    </source>
</evidence>
<evidence type="ECO:0000256" key="2">
    <source>
        <dbReference type="ARBA" id="ARBA00022468"/>
    </source>
</evidence>
<dbReference type="GO" id="GO:0043197">
    <property type="term" value="C:dendritic spine"/>
    <property type="evidence" value="ECO:0007669"/>
    <property type="project" value="TreeGrafter"/>
</dbReference>
<dbReference type="GO" id="GO:0048786">
    <property type="term" value="C:presynaptic active zone"/>
    <property type="evidence" value="ECO:0007669"/>
    <property type="project" value="TreeGrafter"/>
</dbReference>
<feature type="compositionally biased region" description="Pro residues" evidence="5">
    <location>
        <begin position="1003"/>
        <end position="1020"/>
    </location>
</feature>
<evidence type="ECO:0000313" key="9">
    <source>
        <dbReference type="Proteomes" id="UP001239994"/>
    </source>
</evidence>
<dbReference type="GO" id="GO:0005096">
    <property type="term" value="F:GTPase activator activity"/>
    <property type="evidence" value="ECO:0007669"/>
    <property type="project" value="UniProtKB-KW"/>
</dbReference>
<keyword evidence="2" id="KW-0343">GTPase activation</keyword>
<dbReference type="GO" id="GO:0014069">
    <property type="term" value="C:postsynaptic density"/>
    <property type="evidence" value="ECO:0007669"/>
    <property type="project" value="TreeGrafter"/>
</dbReference>
<sequence>VPVPSPEQASAGELFPFRPLPPPVPRTGSGWSAFWYPLTTSCRAQACRDTANTCAPGSAVAEKTEVLSEDLLQVEKRLDLVKQVSHSTHKKLTACLQGQQGTDVDKRSVKSPSVRPIDMDLLSEMSKNQEYRSAIKLLFSLSRKSCPFPHWPSAWWREPQSWETTPCSGKASPLSRVLRRGLAGYRLTITKAVFSHVGTAPASAHSKMLKLCGETEEKLAQELILFEFQMERDVVEPIYMLAEVEIPNIQKQRKHLAKLVLDMDSARTRWQQSSKSSSHPSNLQPSGAKADALREEMEETANRMEICRDQLSADMYNFVAKEIDYANYFQTASSLYLIDIQAEYHRKSLEILQSVLPQIKAHQEAWIEKPSYGKPLEEHLSLSGREIAFPIEACVTMLLECGMQEEGLFRVAPSASKLKKLKASLDCGVLDVQEYSADPHAIAGALKSYLRELPEPLMTSELYDEWIQASNVQDMDKRLQALLTACEKLPADNLNNFRYLIKFLSKLTEYQDANKMTPGNIAIVLGPNLLWSHSEANMTEMMTTVSLQIVGIIEPIIQHADWFFPGDIAFNLTGSYGSPIHTNHNSNYGSMPSPDMDQSDRKQPHDQSRRPLSVATDNMMLEFYKKDGMGVRVMDTSWVKGKGASTLARKASSTPPSAQPPGSPADTLVLEQPGDLVTSPTPPPADRVSSDEVSPHRPDPSHAYVPHGEERPPPPYPCSSSTSHAPHHFYPKPPPCARPVAPGPESQPPDSPPPPSRWSSFGPLQPQLPPPSSSSSSSSSSLDINSNPKPSCLHFPKHGPTGELQHAVAPDANASPLYVKTPLVLTRHELALANPPSFPTSGPPPWAACPCARERGPPRLTSTLKSKELSPVIGHKAVQVTGPTVPPPGGQQSNSQSPRSAEHSPHTLRKGSKKLAPVPPKVPYGQSGAMSDQSTGQLSPVSLSPTPPSTPSPYGLGCPPGPAPASSPGQAPLGTPHALSSPPSLTGTLTKSRPTPKPRQRPSLPPPQPPTVPPAGPPPVEQGLLDGLSPGESMSTAISCVGLDVYVSSCEPLSCVRPGTECGLSVRGTFRNPSSISHVATPLHAGGPRPTPSLSEPGPTMGVDSEMPPAPIPPHPSRCDNPSHSHTGEVITIRTQAMQQFLRELHTIRVKRFALSSLAHFTPIPSSVCQSVTVIVVDIKPTLEIPSINVNLDSLLDEFRVGVPCRVSRTLANSPEREPATEEEGQSTTL</sequence>
<dbReference type="GO" id="GO:0035021">
    <property type="term" value="P:negative regulation of Rac protein signal transduction"/>
    <property type="evidence" value="ECO:0007669"/>
    <property type="project" value="TreeGrafter"/>
</dbReference>
<dbReference type="Pfam" id="PF00620">
    <property type="entry name" value="RhoGAP"/>
    <property type="match status" value="1"/>
</dbReference>
<feature type="compositionally biased region" description="Basic and acidic residues" evidence="5">
    <location>
        <begin position="598"/>
        <end position="609"/>
    </location>
</feature>
<dbReference type="Gene3D" id="1.10.555.10">
    <property type="entry name" value="Rho GTPase activation protein"/>
    <property type="match status" value="1"/>
</dbReference>
<dbReference type="GO" id="GO:0007165">
    <property type="term" value="P:signal transduction"/>
    <property type="evidence" value="ECO:0007669"/>
    <property type="project" value="InterPro"/>
</dbReference>
<evidence type="ECO:0000256" key="4">
    <source>
        <dbReference type="ARBA" id="ARBA00022553"/>
    </source>
</evidence>
<gene>
    <name evidence="8" type="ORF">P4O66_007700</name>
</gene>
<feature type="compositionally biased region" description="Polar residues" evidence="5">
    <location>
        <begin position="928"/>
        <end position="937"/>
    </location>
</feature>
<keyword evidence="3" id="KW-0963">Cytoplasm</keyword>
<dbReference type="InterPro" id="IPR004148">
    <property type="entry name" value="BAR_dom"/>
</dbReference>
<dbReference type="InterPro" id="IPR000198">
    <property type="entry name" value="RhoGAP_dom"/>
</dbReference>